<keyword evidence="1" id="KW-0812">Transmembrane</keyword>
<evidence type="ECO:0000256" key="1">
    <source>
        <dbReference type="SAM" id="Phobius"/>
    </source>
</evidence>
<feature type="non-terminal residue" evidence="2">
    <location>
        <position position="1"/>
    </location>
</feature>
<dbReference type="AlphaFoldDB" id="A0A9N9ATM4"/>
<organism evidence="2 3">
    <name type="scientific">Paraglomus occultum</name>
    <dbReference type="NCBI Taxonomy" id="144539"/>
    <lineage>
        <taxon>Eukaryota</taxon>
        <taxon>Fungi</taxon>
        <taxon>Fungi incertae sedis</taxon>
        <taxon>Mucoromycota</taxon>
        <taxon>Glomeromycotina</taxon>
        <taxon>Glomeromycetes</taxon>
        <taxon>Paraglomerales</taxon>
        <taxon>Paraglomeraceae</taxon>
        <taxon>Paraglomus</taxon>
    </lineage>
</organism>
<name>A0A9N9ATM4_9GLOM</name>
<dbReference type="SUPFAM" id="SSF53474">
    <property type="entry name" value="alpha/beta-Hydrolases"/>
    <property type="match status" value="1"/>
</dbReference>
<proteinExistence type="predicted"/>
<keyword evidence="1" id="KW-0472">Membrane</keyword>
<feature type="transmembrane region" description="Helical" evidence="1">
    <location>
        <begin position="66"/>
        <end position="88"/>
    </location>
</feature>
<dbReference type="InterPro" id="IPR029058">
    <property type="entry name" value="AB_hydrolase_fold"/>
</dbReference>
<keyword evidence="3" id="KW-1185">Reference proteome</keyword>
<dbReference type="PANTHER" id="PTHR42044">
    <property type="entry name" value="DUF676 DOMAIN-CONTAINING PROTEIN-RELATED"/>
    <property type="match status" value="1"/>
</dbReference>
<sequence>TETKQHMENPWVLLSKDLKWILGHLREFVVEFFLRNSIGAINFEPVDPDKPTSEVDLLSLSNWFSIIYQIVAFFFTLPVFVFYPLLMLKALDEEFIRLPSDELEEAHPDEKWFFINGVLVDRRWLDANCKYLEKRFGRGVTGIHNSSYGIIWDVVEVFLQRSFNIDTISVRWAVSRMLPALKNNNIKTVRMLAHSQGGIIAGMVLTNLYVELSRSGQQDCLKKLEVYTFSNAAREFINPGNLVRCIEHYANEKDPIARFGVISNIGSGNYHGSLFINRKLNGGKGHLLNTFYSFNEVDYTIVKPLGAIPTLMRMPGYVANLPIKFRGLN</sequence>
<comment type="caution">
    <text evidence="2">The sequence shown here is derived from an EMBL/GenBank/DDBJ whole genome shotgun (WGS) entry which is preliminary data.</text>
</comment>
<reference evidence="2" key="1">
    <citation type="submission" date="2021-06" db="EMBL/GenBank/DDBJ databases">
        <authorList>
            <person name="Kallberg Y."/>
            <person name="Tangrot J."/>
            <person name="Rosling A."/>
        </authorList>
    </citation>
    <scope>NUCLEOTIDE SEQUENCE</scope>
    <source>
        <strain evidence="2">IA702</strain>
    </source>
</reference>
<accession>A0A9N9ATM4</accession>
<protein>
    <submittedName>
        <fullName evidence="2">4275_t:CDS:1</fullName>
    </submittedName>
</protein>
<gene>
    <name evidence="2" type="ORF">POCULU_LOCUS4698</name>
</gene>
<evidence type="ECO:0000313" key="3">
    <source>
        <dbReference type="Proteomes" id="UP000789572"/>
    </source>
</evidence>
<dbReference type="PANTHER" id="PTHR42044:SF2">
    <property type="entry name" value="DUF676 DOMAIN-CONTAINING PROTEIN"/>
    <property type="match status" value="1"/>
</dbReference>
<dbReference type="Proteomes" id="UP000789572">
    <property type="component" value="Unassembled WGS sequence"/>
</dbReference>
<keyword evidence="1" id="KW-1133">Transmembrane helix</keyword>
<dbReference type="EMBL" id="CAJVPJ010000629">
    <property type="protein sequence ID" value="CAG8544421.1"/>
    <property type="molecule type" value="Genomic_DNA"/>
</dbReference>
<evidence type="ECO:0000313" key="2">
    <source>
        <dbReference type="EMBL" id="CAG8544421.1"/>
    </source>
</evidence>
<dbReference type="OrthoDB" id="202545at2759"/>